<sequence length="99" mass="11173">MGNVKIDGDKVNEAKSAAKALEQSIDQTYEQCEQLIAYVHSAKWSGKSRDAFLSYLEIIHKYHKGMKSAVKKQTKALNNYNSYVGDFLRDSSVAEVRNL</sequence>
<keyword evidence="2" id="KW-1185">Reference proteome</keyword>
<evidence type="ECO:0008006" key="3">
    <source>
        <dbReference type="Google" id="ProtNLM"/>
    </source>
</evidence>
<dbReference type="EMBL" id="CP022572">
    <property type="protein sequence ID" value="AZU60153.1"/>
    <property type="molecule type" value="Genomic_DNA"/>
</dbReference>
<name>A0A3T0HSR9_9BACI</name>
<dbReference type="InterPro" id="IPR010310">
    <property type="entry name" value="T7SS_ESAT-6-like"/>
</dbReference>
<accession>A0A3T0HSR9</accession>
<gene>
    <name evidence="1" type="ORF">CHR53_02100</name>
</gene>
<dbReference type="SUPFAM" id="SSF140453">
    <property type="entry name" value="EsxAB dimer-like"/>
    <property type="match status" value="1"/>
</dbReference>
<dbReference type="InterPro" id="IPR036689">
    <property type="entry name" value="ESAT-6-like_sf"/>
</dbReference>
<reference evidence="1 2" key="1">
    <citation type="submission" date="2017-07" db="EMBL/GenBank/DDBJ databases">
        <title>The complete genome sequence of Bacillus mesonae strain H20-5, an efficient strain improving plant abiotic stress resistance.</title>
        <authorList>
            <person name="Kim S.Y."/>
            <person name="Song H."/>
            <person name="Sang M.K."/>
            <person name="Weon H.-Y."/>
            <person name="Song J."/>
        </authorList>
    </citation>
    <scope>NUCLEOTIDE SEQUENCE [LARGE SCALE GENOMIC DNA]</scope>
    <source>
        <strain evidence="1 2">H20-5</strain>
    </source>
</reference>
<protein>
    <recommendedName>
        <fullName evidence="3">WXG100 family type VII secretion target</fullName>
    </recommendedName>
</protein>
<evidence type="ECO:0000313" key="1">
    <source>
        <dbReference type="EMBL" id="AZU60153.1"/>
    </source>
</evidence>
<evidence type="ECO:0000313" key="2">
    <source>
        <dbReference type="Proteomes" id="UP000282892"/>
    </source>
</evidence>
<dbReference type="RefSeq" id="WP_127484686.1">
    <property type="nucleotide sequence ID" value="NZ_CP022572.1"/>
</dbReference>
<organism evidence="1 2">
    <name type="scientific">Neobacillus mesonae</name>
    <dbReference type="NCBI Taxonomy" id="1193713"/>
    <lineage>
        <taxon>Bacteria</taxon>
        <taxon>Bacillati</taxon>
        <taxon>Bacillota</taxon>
        <taxon>Bacilli</taxon>
        <taxon>Bacillales</taxon>
        <taxon>Bacillaceae</taxon>
        <taxon>Neobacillus</taxon>
    </lineage>
</organism>
<dbReference type="Proteomes" id="UP000282892">
    <property type="component" value="Chromosome"/>
</dbReference>
<dbReference type="KEGG" id="nmk:CHR53_02100"/>
<dbReference type="AlphaFoldDB" id="A0A3T0HSR9"/>
<dbReference type="Pfam" id="PF06013">
    <property type="entry name" value="WXG100"/>
    <property type="match status" value="1"/>
</dbReference>
<proteinExistence type="predicted"/>
<dbReference type="STRING" id="1193713.GCA_001636315_02943"/>
<dbReference type="OrthoDB" id="2224332at2"/>